<feature type="transmembrane region" description="Helical" evidence="9">
    <location>
        <begin position="351"/>
        <end position="382"/>
    </location>
</feature>
<comment type="function">
    <text evidence="9">Essential component of the vacuolar proton pump (V-ATPase), a multimeric enzyme that catalyzes the translocation of protons across the membranes. Required for assembly and activity of the V-ATPase.</text>
</comment>
<dbReference type="VEuPathDB" id="MicrosporidiaDB:AAJ76_2200050809"/>
<evidence type="ECO:0000256" key="5">
    <source>
        <dbReference type="ARBA" id="ARBA00022781"/>
    </source>
</evidence>
<feature type="transmembrane region" description="Helical" evidence="9">
    <location>
        <begin position="469"/>
        <end position="491"/>
    </location>
</feature>
<dbReference type="Proteomes" id="UP000034350">
    <property type="component" value="Unassembled WGS sequence"/>
</dbReference>
<dbReference type="OrthoDB" id="10264220at2759"/>
<evidence type="ECO:0000256" key="2">
    <source>
        <dbReference type="ARBA" id="ARBA00009904"/>
    </source>
</evidence>
<evidence type="ECO:0000256" key="4">
    <source>
        <dbReference type="ARBA" id="ARBA00022692"/>
    </source>
</evidence>
<dbReference type="VEuPathDB" id="MicrosporidiaDB:G9O61_00g013820"/>
<evidence type="ECO:0000313" key="10">
    <source>
        <dbReference type="EMBL" id="KKO75422.1"/>
    </source>
</evidence>
<dbReference type="SMR" id="A0A0F9YS96"/>
<evidence type="ECO:0000313" key="11">
    <source>
        <dbReference type="Proteomes" id="UP000034350"/>
    </source>
</evidence>
<evidence type="ECO:0000256" key="9">
    <source>
        <dbReference type="RuleBase" id="RU361189"/>
    </source>
</evidence>
<dbReference type="InterPro" id="IPR002490">
    <property type="entry name" value="V-ATPase_116kDa_su"/>
</dbReference>
<dbReference type="GO" id="GO:0007035">
    <property type="term" value="P:vacuolar acidification"/>
    <property type="evidence" value="ECO:0007669"/>
    <property type="project" value="TreeGrafter"/>
</dbReference>
<reference evidence="10 11" key="1">
    <citation type="journal article" date="2015" name="Environ. Microbiol.">
        <title>Genome analyses suggest the presence of polyploidy and recent human-driven expansions in eight global populations of the honeybee pathogen Nosema ceranae.</title>
        <authorList>
            <person name="Pelin A."/>
            <person name="Selman M."/>
            <person name="Aris-Brosou S."/>
            <person name="Farinelli L."/>
            <person name="Corradi N."/>
        </authorList>
    </citation>
    <scope>NUCLEOTIDE SEQUENCE [LARGE SCALE GENOMIC DNA]</scope>
    <source>
        <strain evidence="10 11">PA08 1199</strain>
    </source>
</reference>
<dbReference type="GO" id="GO:0046961">
    <property type="term" value="F:proton-transporting ATPase activity, rotational mechanism"/>
    <property type="evidence" value="ECO:0007669"/>
    <property type="project" value="InterPro"/>
</dbReference>
<dbReference type="InterPro" id="IPR026028">
    <property type="entry name" value="V-type_ATPase_116kDa_su_euka"/>
</dbReference>
<dbReference type="EMBL" id="JPQZ01000022">
    <property type="protein sequence ID" value="KKO75422.1"/>
    <property type="molecule type" value="Genomic_DNA"/>
</dbReference>
<dbReference type="AlphaFoldDB" id="A0A0F9YS96"/>
<evidence type="ECO:0000256" key="6">
    <source>
        <dbReference type="ARBA" id="ARBA00022989"/>
    </source>
</evidence>
<comment type="caution">
    <text evidence="10">The sequence shown here is derived from an EMBL/GenBank/DDBJ whole genome shotgun (WGS) entry which is preliminary data.</text>
</comment>
<evidence type="ECO:0000256" key="7">
    <source>
        <dbReference type="ARBA" id="ARBA00023065"/>
    </source>
</evidence>
<accession>A0A0F9YS96</accession>
<dbReference type="GO" id="GO:0000220">
    <property type="term" value="C:vacuolar proton-transporting V-type ATPase, V0 domain"/>
    <property type="evidence" value="ECO:0007669"/>
    <property type="project" value="InterPro"/>
</dbReference>
<dbReference type="OMA" id="FYLWFFL"/>
<organism evidence="10 11">
    <name type="scientific">Vairimorpha ceranae</name>
    <dbReference type="NCBI Taxonomy" id="40302"/>
    <lineage>
        <taxon>Eukaryota</taxon>
        <taxon>Fungi</taxon>
        <taxon>Fungi incertae sedis</taxon>
        <taxon>Microsporidia</taxon>
        <taxon>Nosematidae</taxon>
        <taxon>Vairimorpha</taxon>
    </lineage>
</organism>
<comment type="subcellular location">
    <subcellularLocation>
        <location evidence="1">Membrane</location>
        <topology evidence="1">Multi-pass membrane protein</topology>
    </subcellularLocation>
</comment>
<keyword evidence="5 9" id="KW-0375">Hydrogen ion transport</keyword>
<dbReference type="PANTHER" id="PTHR11629">
    <property type="entry name" value="VACUOLAR PROTON ATPASES"/>
    <property type="match status" value="1"/>
</dbReference>
<comment type="similarity">
    <text evidence="2 9">Belongs to the V-ATPase 116 kDa subunit family.</text>
</comment>
<keyword evidence="8 9" id="KW-0472">Membrane</keyword>
<feature type="transmembrane region" description="Helical" evidence="9">
    <location>
        <begin position="560"/>
        <end position="579"/>
    </location>
</feature>
<feature type="transmembrane region" description="Helical" evidence="9">
    <location>
        <begin position="403"/>
        <end position="420"/>
    </location>
</feature>
<feature type="transmembrane region" description="Helical" evidence="9">
    <location>
        <begin position="648"/>
        <end position="669"/>
    </location>
</feature>
<evidence type="ECO:0000256" key="8">
    <source>
        <dbReference type="ARBA" id="ARBA00023136"/>
    </source>
</evidence>
<protein>
    <recommendedName>
        <fullName evidence="9">V-type proton ATPase subunit a</fullName>
    </recommendedName>
</protein>
<evidence type="ECO:0000256" key="3">
    <source>
        <dbReference type="ARBA" id="ARBA00022448"/>
    </source>
</evidence>
<proteinExistence type="inferred from homology"/>
<keyword evidence="7 9" id="KW-0406">Ion transport</keyword>
<dbReference type="GO" id="GO:0051117">
    <property type="term" value="F:ATPase binding"/>
    <property type="evidence" value="ECO:0007669"/>
    <property type="project" value="TreeGrafter"/>
</dbReference>
<keyword evidence="3 9" id="KW-0813">Transport</keyword>
<feature type="transmembrane region" description="Helical" evidence="9">
    <location>
        <begin position="498"/>
        <end position="522"/>
    </location>
</feature>
<keyword evidence="6 9" id="KW-1133">Transmembrane helix</keyword>
<keyword evidence="4 9" id="KW-0812">Transmembrane</keyword>
<dbReference type="VEuPathDB" id="MicrosporidiaDB:NCER_101035"/>
<dbReference type="GeneID" id="36319572"/>
<evidence type="ECO:0000256" key="1">
    <source>
        <dbReference type="ARBA" id="ARBA00004141"/>
    </source>
</evidence>
<sequence>MLRSEKMKLVTLYLSKDNARKCITELGDNEIAHFRNLNDTIKSDKLLYINELKHIEKLQSRLSFLGKEVENVDLTEVKNSDLDSVEEAINKFYNRMVQLKTIKKETHSNLIKLKEDLHMLEDMERFVSEVGANSEKMKFEFITGIVDRGQKFLIKKILHQALRRNIVIKTRDNDKHQKVIFIIFTHGKEALDKMNKIFVSLGGRILDMEKYTEPKKNLLALTSVISQIENVEDFNKEAMKNEVEKISQMYLTLKYYVDKESKIYNTLNKFNFDKGRDSLMGEAWIREDDYNRLQKLSETSENSDWHFVFEDNTDVTEDPPSAFKLNKYTEVFQDLINVYGVPSYREINPAIFMIFLFPMLFGVMFGDIFHGIILVFMAWYMIKHKEKLYKKYKSFTLLIDGRYVLFLCGLASILFGFLYSDITSFPLNLFGGRIKNRSSSDDIYPFGLDPDWHGAKNEMEFTNSVKMKLSIVIGFLHMGLGVVLSFCNAFYFSNYVDLYCVVIPQALAYVAFLGYLVFLIVYKWLYIDLSKNINPSLISTLVLMYTSPFNIKDPLYSGQMYVQLFMMFILFISLPWMFFAKPIYLFKKKLVKSEDTLDIWMNSGIHTIEFGIGLISNSSSYLRLWAVSLAHAQLTKVLVEFTIGLNNYVLQIVLFPIFMALTFGLLIGLEGLGSCLHALRLNWIEFHSKFYKGGGYKFEPLSFKQVIDD</sequence>
<gene>
    <name evidence="10" type="ORF">AAJ76_2200050809</name>
</gene>
<name>A0A0F9YS96_9MICR</name>
<dbReference type="PIRSF" id="PIRSF001293">
    <property type="entry name" value="ATP6V0A1"/>
    <property type="match status" value="1"/>
</dbReference>
<keyword evidence="11" id="KW-1185">Reference proteome</keyword>
<dbReference type="Pfam" id="PF01496">
    <property type="entry name" value="V_ATPase_I"/>
    <property type="match status" value="2"/>
</dbReference>
<dbReference type="RefSeq" id="XP_024331164.1">
    <property type="nucleotide sequence ID" value="XM_024474647.1"/>
</dbReference>
<dbReference type="PANTHER" id="PTHR11629:SF63">
    <property type="entry name" value="V-TYPE PROTON ATPASE SUBUNIT A"/>
    <property type="match status" value="1"/>
</dbReference>